<gene>
    <name evidence="12" type="ORF">ACJMK2_002318</name>
</gene>
<evidence type="ECO:0000256" key="8">
    <source>
        <dbReference type="RuleBase" id="RU000688"/>
    </source>
</evidence>
<evidence type="ECO:0000256" key="2">
    <source>
        <dbReference type="ARBA" id="ARBA00022692"/>
    </source>
</evidence>
<evidence type="ECO:0000256" key="6">
    <source>
        <dbReference type="ARBA" id="ARBA00023170"/>
    </source>
</evidence>
<dbReference type="PANTHER" id="PTHR24238">
    <property type="entry name" value="G-PROTEIN COUPLED RECEPTOR"/>
    <property type="match status" value="1"/>
</dbReference>
<dbReference type="GO" id="GO:0004930">
    <property type="term" value="F:G protein-coupled receptor activity"/>
    <property type="evidence" value="ECO:0007669"/>
    <property type="project" value="UniProtKB-KW"/>
</dbReference>
<dbReference type="PANTHER" id="PTHR24238:SF47">
    <property type="entry name" value="ECDYSTEROIDS_DOPAMINE RECEPTOR-RELATED"/>
    <property type="match status" value="1"/>
</dbReference>
<keyword evidence="4 8" id="KW-0297">G-protein coupled receptor</keyword>
<evidence type="ECO:0000256" key="7">
    <source>
        <dbReference type="ARBA" id="ARBA00023224"/>
    </source>
</evidence>
<evidence type="ECO:0000256" key="9">
    <source>
        <dbReference type="SAM" id="MobiDB-lite"/>
    </source>
</evidence>
<comment type="subcellular location">
    <subcellularLocation>
        <location evidence="1">Membrane</location>
        <topology evidence="1">Multi-pass membrane protein</topology>
    </subcellularLocation>
</comment>
<feature type="transmembrane region" description="Helical" evidence="10">
    <location>
        <begin position="32"/>
        <end position="54"/>
    </location>
</feature>
<keyword evidence="5 10" id="KW-0472">Membrane</keyword>
<feature type="transmembrane region" description="Helical" evidence="10">
    <location>
        <begin position="145"/>
        <end position="165"/>
    </location>
</feature>
<feature type="transmembrane region" description="Helical" evidence="10">
    <location>
        <begin position="494"/>
        <end position="513"/>
    </location>
</feature>
<feature type="compositionally biased region" description="Polar residues" evidence="9">
    <location>
        <begin position="300"/>
        <end position="319"/>
    </location>
</feature>
<organism evidence="12 13">
    <name type="scientific">Sinanodonta woodiana</name>
    <name type="common">Chinese pond mussel</name>
    <name type="synonym">Anodonta woodiana</name>
    <dbReference type="NCBI Taxonomy" id="1069815"/>
    <lineage>
        <taxon>Eukaryota</taxon>
        <taxon>Metazoa</taxon>
        <taxon>Spiralia</taxon>
        <taxon>Lophotrochozoa</taxon>
        <taxon>Mollusca</taxon>
        <taxon>Bivalvia</taxon>
        <taxon>Autobranchia</taxon>
        <taxon>Heteroconchia</taxon>
        <taxon>Palaeoheterodonta</taxon>
        <taxon>Unionida</taxon>
        <taxon>Unionoidea</taxon>
        <taxon>Unionidae</taxon>
        <taxon>Unioninae</taxon>
        <taxon>Sinanodonta</taxon>
    </lineage>
</organism>
<dbReference type="PRINTS" id="PR00237">
    <property type="entry name" value="GPCRRHODOPSN"/>
</dbReference>
<evidence type="ECO:0000256" key="1">
    <source>
        <dbReference type="ARBA" id="ARBA00004141"/>
    </source>
</evidence>
<evidence type="ECO:0000256" key="10">
    <source>
        <dbReference type="SAM" id="Phobius"/>
    </source>
</evidence>
<evidence type="ECO:0000256" key="4">
    <source>
        <dbReference type="ARBA" id="ARBA00023040"/>
    </source>
</evidence>
<keyword evidence="3 10" id="KW-1133">Transmembrane helix</keyword>
<feature type="domain" description="G-protein coupled receptors family 1 profile" evidence="11">
    <location>
        <begin position="46"/>
        <end position="510"/>
    </location>
</feature>
<dbReference type="EMBL" id="JBJQND010000001">
    <property type="protein sequence ID" value="KAL3890015.1"/>
    <property type="molecule type" value="Genomic_DNA"/>
</dbReference>
<evidence type="ECO:0000256" key="5">
    <source>
        <dbReference type="ARBA" id="ARBA00023136"/>
    </source>
</evidence>
<comment type="caution">
    <text evidence="12">The sequence shown here is derived from an EMBL/GenBank/DDBJ whole genome shotgun (WGS) entry which is preliminary data.</text>
</comment>
<dbReference type="PROSITE" id="PS50262">
    <property type="entry name" value="G_PROTEIN_RECEP_F1_2"/>
    <property type="match status" value="1"/>
</dbReference>
<name>A0ABD3XUZ3_SINWO</name>
<dbReference type="InterPro" id="IPR017452">
    <property type="entry name" value="GPCR_Rhodpsn_7TM"/>
</dbReference>
<dbReference type="CDD" id="cd00637">
    <property type="entry name" value="7tm_classA_rhodopsin-like"/>
    <property type="match status" value="1"/>
</dbReference>
<keyword evidence="7 8" id="KW-0807">Transducer</keyword>
<evidence type="ECO:0000259" key="11">
    <source>
        <dbReference type="PROSITE" id="PS50262"/>
    </source>
</evidence>
<feature type="transmembrane region" description="Helical" evidence="10">
    <location>
        <begin position="66"/>
        <end position="86"/>
    </location>
</feature>
<feature type="region of interest" description="Disordered" evidence="9">
    <location>
        <begin position="256"/>
        <end position="343"/>
    </location>
</feature>
<dbReference type="EMBL" id="JBJQND010000001">
    <property type="protein sequence ID" value="KAL3890014.1"/>
    <property type="molecule type" value="Genomic_DNA"/>
</dbReference>
<dbReference type="PROSITE" id="PS00237">
    <property type="entry name" value="G_PROTEIN_RECEP_F1_1"/>
    <property type="match status" value="1"/>
</dbReference>
<feature type="transmembrane region" description="Helical" evidence="10">
    <location>
        <begin position="450"/>
        <end position="474"/>
    </location>
</feature>
<evidence type="ECO:0000313" key="12">
    <source>
        <dbReference type="EMBL" id="KAL3890016.1"/>
    </source>
</evidence>
<accession>A0ABD3XUZ3</accession>
<evidence type="ECO:0000256" key="3">
    <source>
        <dbReference type="ARBA" id="ARBA00022989"/>
    </source>
</evidence>
<feature type="compositionally biased region" description="Basic and acidic residues" evidence="9">
    <location>
        <begin position="362"/>
        <end position="381"/>
    </location>
</feature>
<keyword evidence="6 8" id="KW-0675">Receptor</keyword>
<keyword evidence="2 8" id="KW-0812">Transmembrane</keyword>
<keyword evidence="13" id="KW-1185">Reference proteome</keyword>
<dbReference type="EMBL" id="JBJQND010000001">
    <property type="protein sequence ID" value="KAL3890013.1"/>
    <property type="molecule type" value="Genomic_DNA"/>
</dbReference>
<reference evidence="12 13" key="1">
    <citation type="submission" date="2024-11" db="EMBL/GenBank/DDBJ databases">
        <title>Chromosome-level genome assembly of the freshwater bivalve Anodonta woodiana.</title>
        <authorList>
            <person name="Chen X."/>
        </authorList>
    </citation>
    <scope>NUCLEOTIDE SEQUENCE [LARGE SCALE GENOMIC DNA]</scope>
    <source>
        <strain evidence="12">MN2024</strain>
        <tissue evidence="12">Gills</tissue>
    </source>
</reference>
<dbReference type="Pfam" id="PF00001">
    <property type="entry name" value="7tm_1"/>
    <property type="match status" value="1"/>
</dbReference>
<dbReference type="InterPro" id="IPR000276">
    <property type="entry name" value="GPCR_Rhodpsn"/>
</dbReference>
<feature type="compositionally biased region" description="Basic and acidic residues" evidence="9">
    <location>
        <begin position="285"/>
        <end position="299"/>
    </location>
</feature>
<evidence type="ECO:0000313" key="13">
    <source>
        <dbReference type="Proteomes" id="UP001634394"/>
    </source>
</evidence>
<dbReference type="EMBL" id="JBJQND010000001">
    <property type="protein sequence ID" value="KAL3890017.1"/>
    <property type="molecule type" value="Genomic_DNA"/>
</dbReference>
<dbReference type="EMBL" id="JBJQND010000001">
    <property type="protein sequence ID" value="KAL3890018.1"/>
    <property type="molecule type" value="Genomic_DNA"/>
</dbReference>
<feature type="region of interest" description="Disordered" evidence="9">
    <location>
        <begin position="362"/>
        <end position="399"/>
    </location>
</feature>
<dbReference type="EMBL" id="JBJQND010000001">
    <property type="protein sequence ID" value="KAL3890016.1"/>
    <property type="molecule type" value="Genomic_DNA"/>
</dbReference>
<dbReference type="AlphaFoldDB" id="A0ABD3XUZ3"/>
<feature type="transmembrane region" description="Helical" evidence="10">
    <location>
        <begin position="199"/>
        <end position="219"/>
    </location>
</feature>
<dbReference type="Proteomes" id="UP001634394">
    <property type="component" value="Unassembled WGS sequence"/>
</dbReference>
<dbReference type="Gene3D" id="1.20.1070.10">
    <property type="entry name" value="Rhodopsin 7-helix transmembrane proteins"/>
    <property type="match status" value="2"/>
</dbReference>
<protein>
    <recommendedName>
        <fullName evidence="11">G-protein coupled receptors family 1 profile domain-containing protein</fullName>
    </recommendedName>
</protein>
<sequence length="532" mass="60267">MNISNYSAHEAQRSVPSLDELNDEEIYRLVPLLIYLLLISIIGIGGNGLVCYIYKTKYRLSNSQSFILCLSAIDLFACFIVVPLEFFTILRQFHFEAVWACKMSRFSNTLVTMSSSFLLLAIAVDRYRKVCKSFGWQISSNAARALCVASILAGLAVSWPALILYGKKSFIVQEFNITATECSTNDAISVTMFPFLNNLVFSLMFLTGIVAMSLLYCFIGRVICQHAKKPREYLNLSVPMLSSTVVDSISDDLRKQNDNNYQKRTRRRKSSMSLKGELSWAGRPESSRKDDNSVTKDDLSYNTVDNVSLSTRNAINTPGVQKEHKSEVSVSDDSGIKADQQSPDIDTVGKCIFQKSSNENVDAKENAARTEDDLNNEKDVSVTETEDNDHSTGPSKYQFSKIHSPSIGEKINRITRHVSSALSVITSRSSREHPFERTQYLKEARARRTAFLMFAITLTFILSYLPHLLLMLMRSLDDAFVDNMSNSERVVYKFFLRSYFLNCALNPFVYGACDSRFRSSCKDLFKKIFRRK</sequence>
<proteinExistence type="inferred from homology"/>
<feature type="transmembrane region" description="Helical" evidence="10">
    <location>
        <begin position="106"/>
        <end position="124"/>
    </location>
</feature>
<dbReference type="SUPFAM" id="SSF81321">
    <property type="entry name" value="Family A G protein-coupled receptor-like"/>
    <property type="match status" value="1"/>
</dbReference>
<comment type="similarity">
    <text evidence="8">Belongs to the G-protein coupled receptor 1 family.</text>
</comment>
<dbReference type="GO" id="GO:0016020">
    <property type="term" value="C:membrane"/>
    <property type="evidence" value="ECO:0007669"/>
    <property type="project" value="UniProtKB-SubCell"/>
</dbReference>